<organism evidence="2 3">
    <name type="scientific">Oryza sativa subsp. japonica</name>
    <name type="common">Rice</name>
    <dbReference type="NCBI Taxonomy" id="39947"/>
    <lineage>
        <taxon>Eukaryota</taxon>
        <taxon>Viridiplantae</taxon>
        <taxon>Streptophyta</taxon>
        <taxon>Embryophyta</taxon>
        <taxon>Tracheophyta</taxon>
        <taxon>Spermatophyta</taxon>
        <taxon>Magnoliopsida</taxon>
        <taxon>Liliopsida</taxon>
        <taxon>Poales</taxon>
        <taxon>Poaceae</taxon>
        <taxon>BOP clade</taxon>
        <taxon>Oryzoideae</taxon>
        <taxon>Oryzeae</taxon>
        <taxon>Oryzinae</taxon>
        <taxon>Oryza</taxon>
        <taxon>Oryza sativa</taxon>
    </lineage>
</organism>
<dbReference type="Pfam" id="PF02992">
    <property type="entry name" value="Transposase_21"/>
    <property type="match status" value="1"/>
</dbReference>
<dbReference type="PANTHER" id="PTHR10775:SF182">
    <property type="entry name" value="TRANSPOSON, EN_SPM-LIKE, TRANSPOSASE-ASSOCIATED DOMAIN PROTEIN-RELATED"/>
    <property type="match status" value="1"/>
</dbReference>
<dbReference type="Proteomes" id="UP000000763">
    <property type="component" value="Chromosome 6"/>
</dbReference>
<evidence type="ECO:0000313" key="2">
    <source>
        <dbReference type="EMBL" id="BAH93551.1"/>
    </source>
</evidence>
<accession>C7J3G0</accession>
<dbReference type="PANTHER" id="PTHR10775">
    <property type="entry name" value="OS08G0208400 PROTEIN"/>
    <property type="match status" value="1"/>
</dbReference>
<reference evidence="3" key="2">
    <citation type="journal article" date="2008" name="Nucleic Acids Res.">
        <title>The rice annotation project database (RAP-DB): 2008 update.</title>
        <authorList>
            <consortium name="The rice annotation project (RAP)"/>
        </authorList>
    </citation>
    <scope>GENOME REANNOTATION</scope>
    <source>
        <strain evidence="3">cv. Nipponbare</strain>
    </source>
</reference>
<feature type="non-terminal residue" evidence="2">
    <location>
        <position position="1"/>
    </location>
</feature>
<protein>
    <submittedName>
        <fullName evidence="2">Os06g0517450 protein</fullName>
    </submittedName>
</protein>
<evidence type="ECO:0000259" key="1">
    <source>
        <dbReference type="Pfam" id="PF13963"/>
    </source>
</evidence>
<evidence type="ECO:0000313" key="3">
    <source>
        <dbReference type="Proteomes" id="UP000000763"/>
    </source>
</evidence>
<sequence length="419" mass="48077">YFRSTTEYRRGVNNFIEFAFTHSAKGNKILCPCKKCVNCSWLEANIVIEHLICDGFKHGYRLWIFHGEASSSAHCTTHEQVQVEQRAADRDEIPEMLRDMAYGLDQMGEGGAADGSSGDANNDADDFYRLVDDASQELYPGCKTFSKLNFLVRLLHTKFLGGWSDKSFDMLLDLLREAFPEGAALPKNFYEAKKTVKSLGLGYINIHACENDCILFWKQYENYTSCPKCNTSRWKMERKSLDGKRFHKVPRKVLRYFPIKERLQRLYINPEMAKNMRWHDEGRTKDGLLRHPADSPAWKHLDTVHPTFGNESRNIRLALATDGFNPFRSLNSTHSTWPVIAIPYNVPPWMCMKQPNFILSLLIPGPTAPGNDMDVYMEPLIDDLESLWREGIRTYDASKGEFFQLRAAVLTTISDYPGL</sequence>
<name>C7J3G0_ORYSJ</name>
<gene>
    <name evidence="2" type="ordered locus">Os06g0517450</name>
</gene>
<feature type="domain" description="Transposase-associated" evidence="1">
    <location>
        <begin position="3"/>
        <end position="68"/>
    </location>
</feature>
<dbReference type="Pfam" id="PF13963">
    <property type="entry name" value="Transpos_assoc"/>
    <property type="match status" value="1"/>
</dbReference>
<proteinExistence type="predicted"/>
<dbReference type="AlphaFoldDB" id="C7J3G0"/>
<reference evidence="2 3" key="1">
    <citation type="journal article" date="2005" name="Nature">
        <title>The map-based sequence of the rice genome.</title>
        <authorList>
            <consortium name="International rice genome sequencing project (IRGSP)"/>
            <person name="Matsumoto T."/>
            <person name="Wu J."/>
            <person name="Kanamori H."/>
            <person name="Katayose Y."/>
            <person name="Fujisawa M."/>
            <person name="Namiki N."/>
            <person name="Mizuno H."/>
            <person name="Yamamoto K."/>
            <person name="Antonio B.A."/>
            <person name="Baba T."/>
            <person name="Sakata K."/>
            <person name="Nagamura Y."/>
            <person name="Aoki H."/>
            <person name="Arikawa K."/>
            <person name="Arita K."/>
            <person name="Bito T."/>
            <person name="Chiden Y."/>
            <person name="Fujitsuka N."/>
            <person name="Fukunaka R."/>
            <person name="Hamada M."/>
            <person name="Harada C."/>
            <person name="Hayashi A."/>
            <person name="Hijishita S."/>
            <person name="Honda M."/>
            <person name="Hosokawa S."/>
            <person name="Ichikawa Y."/>
            <person name="Idonuma A."/>
            <person name="Iijima M."/>
            <person name="Ikeda M."/>
            <person name="Ikeno M."/>
            <person name="Ito K."/>
            <person name="Ito S."/>
            <person name="Ito T."/>
            <person name="Ito Y."/>
            <person name="Ito Y."/>
            <person name="Iwabuchi A."/>
            <person name="Kamiya K."/>
            <person name="Karasawa W."/>
            <person name="Kurita K."/>
            <person name="Katagiri S."/>
            <person name="Kikuta A."/>
            <person name="Kobayashi H."/>
            <person name="Kobayashi N."/>
            <person name="Machita K."/>
            <person name="Maehara T."/>
            <person name="Masukawa M."/>
            <person name="Mizubayashi T."/>
            <person name="Mukai Y."/>
            <person name="Nagasaki H."/>
            <person name="Nagata Y."/>
            <person name="Naito S."/>
            <person name="Nakashima M."/>
            <person name="Nakama Y."/>
            <person name="Nakamichi Y."/>
            <person name="Nakamura M."/>
            <person name="Meguro A."/>
            <person name="Negishi M."/>
            <person name="Ohta I."/>
            <person name="Ohta T."/>
            <person name="Okamoto M."/>
            <person name="Ono N."/>
            <person name="Saji S."/>
            <person name="Sakaguchi M."/>
            <person name="Sakai K."/>
            <person name="Shibata M."/>
            <person name="Shimokawa T."/>
            <person name="Song J."/>
            <person name="Takazaki Y."/>
            <person name="Terasawa K."/>
            <person name="Tsugane M."/>
            <person name="Tsuji K."/>
            <person name="Ueda S."/>
            <person name="Waki K."/>
            <person name="Yamagata H."/>
            <person name="Yamamoto M."/>
            <person name="Yamamoto S."/>
            <person name="Yamane H."/>
            <person name="Yoshiki S."/>
            <person name="Yoshihara R."/>
            <person name="Yukawa K."/>
            <person name="Zhong H."/>
            <person name="Yano M."/>
            <person name="Yuan Q."/>
            <person name="Ouyang S."/>
            <person name="Liu J."/>
            <person name="Jones K.M."/>
            <person name="Gansberger K."/>
            <person name="Moffat K."/>
            <person name="Hill J."/>
            <person name="Bera J."/>
            <person name="Fadrosh D."/>
            <person name="Jin S."/>
            <person name="Johri S."/>
            <person name="Kim M."/>
            <person name="Overton L."/>
            <person name="Reardon M."/>
            <person name="Tsitrin T."/>
            <person name="Vuong H."/>
            <person name="Weaver B."/>
            <person name="Ciecko A."/>
            <person name="Tallon L."/>
            <person name="Jackson J."/>
            <person name="Pai G."/>
            <person name="Aken S.V."/>
            <person name="Utterback T."/>
            <person name="Reidmuller S."/>
            <person name="Feldblyum T."/>
            <person name="Hsiao J."/>
            <person name="Zismann V."/>
            <person name="Iobst S."/>
            <person name="de Vazeille A.R."/>
            <person name="Buell C.R."/>
            <person name="Ying K."/>
            <person name="Li Y."/>
            <person name="Lu T."/>
            <person name="Huang Y."/>
            <person name="Zhao Q."/>
            <person name="Feng Q."/>
            <person name="Zhang L."/>
            <person name="Zhu J."/>
            <person name="Weng Q."/>
            <person name="Mu J."/>
            <person name="Lu Y."/>
            <person name="Fan D."/>
            <person name="Liu Y."/>
            <person name="Guan J."/>
            <person name="Zhang Y."/>
            <person name="Yu S."/>
            <person name="Liu X."/>
            <person name="Zhang Y."/>
            <person name="Hong G."/>
            <person name="Han B."/>
            <person name="Choisne N."/>
            <person name="Demange N."/>
            <person name="Orjeda G."/>
            <person name="Samain S."/>
            <person name="Cattolico L."/>
            <person name="Pelletier E."/>
            <person name="Couloux A."/>
            <person name="Segurens B."/>
            <person name="Wincker P."/>
            <person name="D'Hont A."/>
            <person name="Scarpelli C."/>
            <person name="Weissenbach J."/>
            <person name="Salanoubat M."/>
            <person name="Quetier F."/>
            <person name="Yu Y."/>
            <person name="Kim H.R."/>
            <person name="Rambo T."/>
            <person name="Currie J."/>
            <person name="Collura K."/>
            <person name="Luo M."/>
            <person name="Yang T."/>
            <person name="Ammiraju J.S.S."/>
            <person name="Engler F."/>
            <person name="Soderlund C."/>
            <person name="Wing R.A."/>
            <person name="Palmer L.E."/>
            <person name="de la Bastide M."/>
            <person name="Spiegel L."/>
            <person name="Nascimento L."/>
            <person name="Zutavern T."/>
            <person name="O'Shaughnessy A."/>
            <person name="Dike S."/>
            <person name="Dedhia N."/>
            <person name="Preston R."/>
            <person name="Balija V."/>
            <person name="McCombie W.R."/>
            <person name="Chow T."/>
            <person name="Chen H."/>
            <person name="Chung M."/>
            <person name="Chen C."/>
            <person name="Shaw J."/>
            <person name="Wu H."/>
            <person name="Hsiao K."/>
            <person name="Chao Y."/>
            <person name="Chu M."/>
            <person name="Cheng C."/>
            <person name="Hour A."/>
            <person name="Lee P."/>
            <person name="Lin S."/>
            <person name="Lin Y."/>
            <person name="Liou J."/>
            <person name="Liu S."/>
            <person name="Hsing Y."/>
            <person name="Raghuvanshi S."/>
            <person name="Mohanty A."/>
            <person name="Bharti A.K."/>
            <person name="Gaur A."/>
            <person name="Gupta V."/>
            <person name="Kumar D."/>
            <person name="Ravi V."/>
            <person name="Vij S."/>
            <person name="Kapur A."/>
            <person name="Khurana P."/>
            <person name="Khurana P."/>
            <person name="Khurana J.P."/>
            <person name="Tyagi A.K."/>
            <person name="Gaikwad K."/>
            <person name="Singh A."/>
            <person name="Dalal V."/>
            <person name="Srivastava S."/>
            <person name="Dixit A."/>
            <person name="Pal A.K."/>
            <person name="Ghazi I.A."/>
            <person name="Yadav M."/>
            <person name="Pandit A."/>
            <person name="Bhargava A."/>
            <person name="Sureshbabu K."/>
            <person name="Batra K."/>
            <person name="Sharma T.R."/>
            <person name="Mohapatra T."/>
            <person name="Singh N.K."/>
            <person name="Messing J."/>
            <person name="Nelson A.B."/>
            <person name="Fuks G."/>
            <person name="Kavchok S."/>
            <person name="Keizer G."/>
            <person name="Linton E."/>
            <person name="Llaca V."/>
            <person name="Song R."/>
            <person name="Tanyolac B."/>
            <person name="Young S."/>
            <person name="Ho-Il K."/>
            <person name="Hahn J.H."/>
            <person name="Sangsakoo G."/>
            <person name="Vanavichit A."/>
            <person name="de Mattos Luiz.A.T."/>
            <person name="Zimmer P.D."/>
            <person name="Malone G."/>
            <person name="Dellagostin O."/>
            <person name="de Oliveira A.C."/>
            <person name="Bevan M."/>
            <person name="Bancroft I."/>
            <person name="Minx P."/>
            <person name="Cordum H."/>
            <person name="Wilson R."/>
            <person name="Cheng Z."/>
            <person name="Jin W."/>
            <person name="Jiang J."/>
            <person name="Leong S.A."/>
            <person name="Iwama H."/>
            <person name="Gojobori T."/>
            <person name="Itoh T."/>
            <person name="Niimura Y."/>
            <person name="Fujii Y."/>
            <person name="Habara T."/>
            <person name="Sakai H."/>
            <person name="Sato Y."/>
            <person name="Wilson G."/>
            <person name="Kumar K."/>
            <person name="McCouch S."/>
            <person name="Juretic N."/>
            <person name="Hoen D."/>
            <person name="Wright S."/>
            <person name="Bruskiewich R."/>
            <person name="Bureau T."/>
            <person name="Miyao A."/>
            <person name="Hirochika H."/>
            <person name="Nishikawa T."/>
            <person name="Kadowaki K."/>
            <person name="Sugiura M."/>
            <person name="Burr B."/>
            <person name="Sasaki T."/>
        </authorList>
    </citation>
    <scope>NUCLEOTIDE SEQUENCE [LARGE SCALE GENOMIC DNA]</scope>
    <source>
        <strain evidence="3">cv. Nipponbare</strain>
    </source>
</reference>
<dbReference type="EMBL" id="AP008212">
    <property type="protein sequence ID" value="BAH93551.1"/>
    <property type="molecule type" value="Genomic_DNA"/>
</dbReference>
<dbReference type="InterPro" id="IPR029480">
    <property type="entry name" value="Transpos_assoc"/>
</dbReference>
<dbReference type="InterPro" id="IPR004242">
    <property type="entry name" value="Transposase_21"/>
</dbReference>
<dbReference type="KEGG" id="dosa:Os06g0517450"/>